<dbReference type="Pfam" id="PF04970">
    <property type="entry name" value="LRAT"/>
    <property type="match status" value="1"/>
</dbReference>
<dbReference type="InterPro" id="IPR007053">
    <property type="entry name" value="LRAT_dom"/>
</dbReference>
<reference evidence="2" key="1">
    <citation type="submission" date="2024-03" db="EMBL/GenBank/DDBJ databases">
        <title>WGS assembly of Saponaria officinalis var. Norfolk2.</title>
        <authorList>
            <person name="Jenkins J."/>
            <person name="Shu S."/>
            <person name="Grimwood J."/>
            <person name="Barry K."/>
            <person name="Goodstein D."/>
            <person name="Schmutz J."/>
            <person name="Leebens-Mack J."/>
            <person name="Osbourn A."/>
        </authorList>
    </citation>
    <scope>NUCLEOTIDE SEQUENCE [LARGE SCALE GENOMIC DNA]</scope>
    <source>
        <strain evidence="2">JIC</strain>
    </source>
</reference>
<name>A0AAW1NHP9_SAPOF</name>
<dbReference type="PROSITE" id="PS51934">
    <property type="entry name" value="LRAT"/>
    <property type="match status" value="1"/>
</dbReference>
<organism evidence="2 3">
    <name type="scientific">Saponaria officinalis</name>
    <name type="common">Common soapwort</name>
    <name type="synonym">Lychnis saponaria</name>
    <dbReference type="NCBI Taxonomy" id="3572"/>
    <lineage>
        <taxon>Eukaryota</taxon>
        <taxon>Viridiplantae</taxon>
        <taxon>Streptophyta</taxon>
        <taxon>Embryophyta</taxon>
        <taxon>Tracheophyta</taxon>
        <taxon>Spermatophyta</taxon>
        <taxon>Magnoliopsida</taxon>
        <taxon>eudicotyledons</taxon>
        <taxon>Gunneridae</taxon>
        <taxon>Pentapetalae</taxon>
        <taxon>Caryophyllales</taxon>
        <taxon>Caryophyllaceae</taxon>
        <taxon>Caryophylleae</taxon>
        <taxon>Saponaria</taxon>
    </lineage>
</organism>
<proteinExistence type="predicted"/>
<comment type="caution">
    <text evidence="2">The sequence shown here is derived from an EMBL/GenBank/DDBJ whole genome shotgun (WGS) entry which is preliminary data.</text>
</comment>
<accession>A0AAW1NHP9</accession>
<evidence type="ECO:0000313" key="2">
    <source>
        <dbReference type="EMBL" id="KAK9758095.1"/>
    </source>
</evidence>
<evidence type="ECO:0000259" key="1">
    <source>
        <dbReference type="PROSITE" id="PS51934"/>
    </source>
</evidence>
<gene>
    <name evidence="2" type="ORF">RND81_01G206400</name>
</gene>
<sequence length="277" mass="30090">MGLLSHKVKKEDIQRGDHIYTYRSTYTYSHHGIYVGGNKVIHFTPDPNWNLSSSSSSSFDPTTGIPSTCPNSPDCGFRLPNWNLSSSSSSSFDPTTGIPSTCPNSLDCGFRLPNKRVILSCLDCFLGSGSLHLFKYGVYSITFFVKARSGTCTMAKSDPSETVIDRATRLLRIGFGKYDVVENNCEDFALYCKTGLLDKRGCGSSGQTSSFVWGNIVAVLSVPVVAFSASVGVATSVGLHCYTRYKNDIGVNINKVEVPIEGLVAHFDSNGTRRRSG</sequence>
<keyword evidence="3" id="KW-1185">Reference proteome</keyword>
<evidence type="ECO:0000313" key="3">
    <source>
        <dbReference type="Proteomes" id="UP001443914"/>
    </source>
</evidence>
<dbReference type="PANTHER" id="PTHR46137:SF1">
    <property type="entry name" value="LRAT DOMAIN-CONTAINING PROTEIN"/>
    <property type="match status" value="1"/>
</dbReference>
<dbReference type="AlphaFoldDB" id="A0AAW1NHP9"/>
<dbReference type="EMBL" id="JBDFQZ010000001">
    <property type="protein sequence ID" value="KAK9758095.1"/>
    <property type="molecule type" value="Genomic_DNA"/>
</dbReference>
<dbReference type="Gene3D" id="3.90.1720.10">
    <property type="entry name" value="endopeptidase domain like (from Nostoc punctiforme)"/>
    <property type="match status" value="1"/>
</dbReference>
<dbReference type="PANTHER" id="PTHR46137">
    <property type="entry name" value="OS05G0310600 PROTEIN"/>
    <property type="match status" value="1"/>
</dbReference>
<feature type="domain" description="LRAT" evidence="1">
    <location>
        <begin position="20"/>
        <end position="201"/>
    </location>
</feature>
<dbReference type="Proteomes" id="UP001443914">
    <property type="component" value="Unassembled WGS sequence"/>
</dbReference>
<protein>
    <recommendedName>
        <fullName evidence="1">LRAT domain-containing protein</fullName>
    </recommendedName>
</protein>